<dbReference type="AlphaFoldDB" id="A0A226BZJ9"/>
<comment type="function">
    <text evidence="5">Converts the preformed base xanthine, a product of nucleic acid breakdown, to xanthosine 5'-monophosphate (XMP), so it can be reused for RNA or DNA synthesis.</text>
</comment>
<evidence type="ECO:0000259" key="7">
    <source>
        <dbReference type="Pfam" id="PF00156"/>
    </source>
</evidence>
<dbReference type="PANTHER" id="PTHR43864">
    <property type="entry name" value="HYPOXANTHINE/GUANINE PHOSPHORIBOSYLTRANSFERASE"/>
    <property type="match status" value="1"/>
</dbReference>
<keyword evidence="9" id="KW-1185">Reference proteome</keyword>
<dbReference type="RefSeq" id="WP_089022990.1">
    <property type="nucleotide sequence ID" value="NZ_NIQC01000005.1"/>
</dbReference>
<dbReference type="GO" id="GO:0005737">
    <property type="term" value="C:cytoplasm"/>
    <property type="evidence" value="ECO:0007669"/>
    <property type="project" value="UniProtKB-SubCell"/>
</dbReference>
<evidence type="ECO:0000256" key="1">
    <source>
        <dbReference type="ARBA" id="ARBA00022490"/>
    </source>
</evidence>
<sequence length="189" mass="21471">MQQLLDRMKKDGIIIDDNILKVDTFLNHKVDPKLMKKIGQEFINRFKDSYITKILTIESSGISPALFTAYDLDVDMVFARKKKSLTMSDDVYQTEVFSYTKKETNNLIVSKNLINSDDNVLVIDDFLANGEAAKSLANIIEQAGANLIGFGIVIEKTFQSGREKLNHEGYRVESLARIKSIEKGNVYFY</sequence>
<comment type="pathway">
    <text evidence="5">Purine metabolism; XMP biosynthesis via salvage pathway; XMP from xanthine: step 1/1.</text>
</comment>
<evidence type="ECO:0000256" key="4">
    <source>
        <dbReference type="ARBA" id="ARBA00022726"/>
    </source>
</evidence>
<keyword evidence="2 5" id="KW-0328">Glycosyltransferase</keyword>
<dbReference type="InterPro" id="IPR029057">
    <property type="entry name" value="PRTase-like"/>
</dbReference>
<dbReference type="InterPro" id="IPR010079">
    <property type="entry name" value="Xanthine_PRibTrfase"/>
</dbReference>
<keyword evidence="3 5" id="KW-0808">Transferase</keyword>
<dbReference type="PANTHER" id="PTHR43864:SF1">
    <property type="entry name" value="XANTHINE PHOSPHORIBOSYLTRANSFERASE"/>
    <property type="match status" value="1"/>
</dbReference>
<feature type="binding site" evidence="5">
    <location>
        <position position="20"/>
    </location>
    <ligand>
        <name>xanthine</name>
        <dbReference type="ChEBI" id="CHEBI:17712"/>
    </ligand>
</feature>
<proteinExistence type="inferred from homology"/>
<feature type="binding site" evidence="5">
    <location>
        <begin position="128"/>
        <end position="132"/>
    </location>
    <ligand>
        <name>5-phospho-alpha-D-ribose 1-diphosphate</name>
        <dbReference type="ChEBI" id="CHEBI:58017"/>
    </ligand>
</feature>
<protein>
    <recommendedName>
        <fullName evidence="5 6">Xanthine phosphoribosyltransferase</fullName>
        <shortName evidence="5">XPRTase</shortName>
        <ecNumber evidence="5 6">2.4.2.22</ecNumber>
    </recommendedName>
</protein>
<dbReference type="UniPathway" id="UPA00602">
    <property type="reaction ID" value="UER00658"/>
</dbReference>
<dbReference type="InterPro" id="IPR000836">
    <property type="entry name" value="PRTase_dom"/>
</dbReference>
<evidence type="ECO:0000256" key="5">
    <source>
        <dbReference type="HAMAP-Rule" id="MF_01184"/>
    </source>
</evidence>
<keyword evidence="1 5" id="KW-0963">Cytoplasm</keyword>
<accession>A0A226BZJ9</accession>
<evidence type="ECO:0000256" key="3">
    <source>
        <dbReference type="ARBA" id="ARBA00022679"/>
    </source>
</evidence>
<dbReference type="CDD" id="cd06223">
    <property type="entry name" value="PRTases_typeI"/>
    <property type="match status" value="1"/>
</dbReference>
<dbReference type="GO" id="GO:0046110">
    <property type="term" value="P:xanthine metabolic process"/>
    <property type="evidence" value="ECO:0007669"/>
    <property type="project" value="UniProtKB-UniRule"/>
</dbReference>
<feature type="binding site" evidence="5">
    <location>
        <position position="156"/>
    </location>
    <ligand>
        <name>xanthine</name>
        <dbReference type="ChEBI" id="CHEBI:17712"/>
    </ligand>
</feature>
<dbReference type="GO" id="GO:0032265">
    <property type="term" value="P:XMP salvage"/>
    <property type="evidence" value="ECO:0007669"/>
    <property type="project" value="UniProtKB-UniRule"/>
</dbReference>
<keyword evidence="4 5" id="KW-0660">Purine salvage</keyword>
<dbReference type="GO" id="GO:0006166">
    <property type="term" value="P:purine ribonucleoside salvage"/>
    <property type="evidence" value="ECO:0007669"/>
    <property type="project" value="UniProtKB-KW"/>
</dbReference>
<feature type="binding site" evidence="5">
    <location>
        <position position="27"/>
    </location>
    <ligand>
        <name>xanthine</name>
        <dbReference type="ChEBI" id="CHEBI:17712"/>
    </ligand>
</feature>
<evidence type="ECO:0000256" key="6">
    <source>
        <dbReference type="NCBIfam" id="TIGR01744"/>
    </source>
</evidence>
<comment type="similarity">
    <text evidence="5">Belongs to the purine/pyrimidine phosphoribosyltransferase family. Xpt subfamily.</text>
</comment>
<dbReference type="SUPFAM" id="SSF53271">
    <property type="entry name" value="PRTase-like"/>
    <property type="match status" value="1"/>
</dbReference>
<comment type="subcellular location">
    <subcellularLocation>
        <location evidence="5">Cytoplasm</location>
    </subcellularLocation>
</comment>
<reference evidence="8 9" key="1">
    <citation type="submission" date="2017-06" db="EMBL/GenBank/DDBJ databases">
        <title>Draft Genome Sequence of Natranaerobius trueperi halophilic, alkalithermophilic bacteria from soda lakes.</title>
        <authorList>
            <person name="Zhao B."/>
        </authorList>
    </citation>
    <scope>NUCLEOTIDE SEQUENCE [LARGE SCALE GENOMIC DNA]</scope>
    <source>
        <strain evidence="8 9">DSM 18760</strain>
    </source>
</reference>
<dbReference type="GO" id="GO:0000310">
    <property type="term" value="F:xanthine phosphoribosyltransferase activity"/>
    <property type="evidence" value="ECO:0007669"/>
    <property type="project" value="UniProtKB-UniRule"/>
</dbReference>
<dbReference type="EC" id="2.4.2.22" evidence="5 6"/>
<evidence type="ECO:0000313" key="8">
    <source>
        <dbReference type="EMBL" id="OWZ84416.1"/>
    </source>
</evidence>
<comment type="caution">
    <text evidence="8">The sequence shown here is derived from an EMBL/GenBank/DDBJ whole genome shotgun (WGS) entry which is preliminary data.</text>
</comment>
<dbReference type="EMBL" id="NIQC01000005">
    <property type="protein sequence ID" value="OWZ84416.1"/>
    <property type="molecule type" value="Genomic_DNA"/>
</dbReference>
<comment type="subunit">
    <text evidence="5">Homodimer.</text>
</comment>
<dbReference type="NCBIfam" id="NF006671">
    <property type="entry name" value="PRK09219.1"/>
    <property type="match status" value="1"/>
</dbReference>
<dbReference type="InterPro" id="IPR050118">
    <property type="entry name" value="Pur/Pyrimidine_PRTase"/>
</dbReference>
<dbReference type="NCBIfam" id="TIGR01744">
    <property type="entry name" value="XPRTase"/>
    <property type="match status" value="1"/>
</dbReference>
<dbReference type="OrthoDB" id="9790678at2"/>
<feature type="domain" description="Phosphoribosyltransferase" evidence="7">
    <location>
        <begin position="48"/>
        <end position="157"/>
    </location>
</feature>
<evidence type="ECO:0000256" key="2">
    <source>
        <dbReference type="ARBA" id="ARBA00022676"/>
    </source>
</evidence>
<dbReference type="Gene3D" id="3.40.50.2020">
    <property type="match status" value="1"/>
</dbReference>
<evidence type="ECO:0000313" key="9">
    <source>
        <dbReference type="Proteomes" id="UP000214588"/>
    </source>
</evidence>
<dbReference type="Pfam" id="PF00156">
    <property type="entry name" value="Pribosyltran"/>
    <property type="match status" value="1"/>
</dbReference>
<dbReference type="HAMAP" id="MF_01184">
    <property type="entry name" value="XPRTase"/>
    <property type="match status" value="1"/>
</dbReference>
<organism evidence="8 9">
    <name type="scientific">Natranaerobius trueperi</name>
    <dbReference type="NCBI Taxonomy" id="759412"/>
    <lineage>
        <taxon>Bacteria</taxon>
        <taxon>Bacillati</taxon>
        <taxon>Bacillota</taxon>
        <taxon>Clostridia</taxon>
        <taxon>Natranaerobiales</taxon>
        <taxon>Natranaerobiaceae</taxon>
        <taxon>Natranaerobius</taxon>
    </lineage>
</organism>
<gene>
    <name evidence="5" type="primary">xpt</name>
    <name evidence="8" type="ORF">CDO51_03900</name>
</gene>
<dbReference type="Proteomes" id="UP000214588">
    <property type="component" value="Unassembled WGS sequence"/>
</dbReference>
<comment type="catalytic activity">
    <reaction evidence="5">
        <text>XMP + diphosphate = xanthine + 5-phospho-alpha-D-ribose 1-diphosphate</text>
        <dbReference type="Rhea" id="RHEA:10800"/>
        <dbReference type="ChEBI" id="CHEBI:17712"/>
        <dbReference type="ChEBI" id="CHEBI:33019"/>
        <dbReference type="ChEBI" id="CHEBI:57464"/>
        <dbReference type="ChEBI" id="CHEBI:58017"/>
        <dbReference type="EC" id="2.4.2.22"/>
    </reaction>
</comment>
<name>A0A226BZJ9_9FIRM</name>